<dbReference type="Proteomes" id="UP000269721">
    <property type="component" value="Unassembled WGS sequence"/>
</dbReference>
<gene>
    <name evidence="3" type="ORF">BDK51DRAFT_31219</name>
</gene>
<evidence type="ECO:0000256" key="1">
    <source>
        <dbReference type="SAM" id="MobiDB-lite"/>
    </source>
</evidence>
<sequence length="171" mass="18705">MWSALTCSFHALVLPGGRHLMLITLGWQQMLQIEKDESAAKDTLLIEEGGRGATTQEAHLPIVYNWLHRKKRHFRELGVPSPEKCCPAQSTREEGATDTGRLMMPVELGTWQAGAGACKGEHKEDHVPATQERGTTLEFVGVRKRGVGSEESQESAGIIGGSSSEDESAYF</sequence>
<keyword evidence="4" id="KW-1185">Reference proteome</keyword>
<feature type="compositionally biased region" description="Low complexity" evidence="1">
    <location>
        <begin position="154"/>
        <end position="163"/>
    </location>
</feature>
<accession>A0A4P9VXI8</accession>
<reference evidence="4" key="1">
    <citation type="journal article" date="2018" name="Nat. Microbiol.">
        <title>Leveraging single-cell genomics to expand the fungal tree of life.</title>
        <authorList>
            <person name="Ahrendt S.R."/>
            <person name="Quandt C.A."/>
            <person name="Ciobanu D."/>
            <person name="Clum A."/>
            <person name="Salamov A."/>
            <person name="Andreopoulos B."/>
            <person name="Cheng J.F."/>
            <person name="Woyke T."/>
            <person name="Pelin A."/>
            <person name="Henrissat B."/>
            <person name="Reynolds N.K."/>
            <person name="Benny G.L."/>
            <person name="Smith M.E."/>
            <person name="James T.Y."/>
            <person name="Grigoriev I.V."/>
        </authorList>
    </citation>
    <scope>NUCLEOTIDE SEQUENCE [LARGE SCALE GENOMIC DNA]</scope>
</reference>
<feature type="signal peptide" evidence="2">
    <location>
        <begin position="1"/>
        <end position="19"/>
    </location>
</feature>
<dbReference type="AlphaFoldDB" id="A0A4P9VXI8"/>
<dbReference type="EMBL" id="ML000085">
    <property type="protein sequence ID" value="RKO84451.1"/>
    <property type="molecule type" value="Genomic_DNA"/>
</dbReference>
<feature type="chain" id="PRO_5020892142" evidence="2">
    <location>
        <begin position="20"/>
        <end position="171"/>
    </location>
</feature>
<name>A0A4P9VXI8_9FUNG</name>
<evidence type="ECO:0000313" key="3">
    <source>
        <dbReference type="EMBL" id="RKO84451.1"/>
    </source>
</evidence>
<keyword evidence="2" id="KW-0732">Signal</keyword>
<evidence type="ECO:0000313" key="4">
    <source>
        <dbReference type="Proteomes" id="UP000269721"/>
    </source>
</evidence>
<proteinExistence type="predicted"/>
<feature type="region of interest" description="Disordered" evidence="1">
    <location>
        <begin position="143"/>
        <end position="171"/>
    </location>
</feature>
<organism evidence="3 4">
    <name type="scientific">Blyttiomyces helicus</name>
    <dbReference type="NCBI Taxonomy" id="388810"/>
    <lineage>
        <taxon>Eukaryota</taxon>
        <taxon>Fungi</taxon>
        <taxon>Fungi incertae sedis</taxon>
        <taxon>Chytridiomycota</taxon>
        <taxon>Chytridiomycota incertae sedis</taxon>
        <taxon>Chytridiomycetes</taxon>
        <taxon>Chytridiomycetes incertae sedis</taxon>
        <taxon>Blyttiomyces</taxon>
    </lineage>
</organism>
<evidence type="ECO:0000256" key="2">
    <source>
        <dbReference type="SAM" id="SignalP"/>
    </source>
</evidence>
<protein>
    <submittedName>
        <fullName evidence="3">Uncharacterized protein</fullName>
    </submittedName>
</protein>